<name>A0A4Q0XDC7_9FLAO</name>
<reference evidence="2 3" key="1">
    <citation type="submission" date="2019-01" db="EMBL/GenBank/DDBJ databases">
        <title>Genome sequence of the Antarctic species Gelidibacter gilvus ACAM 158(T).</title>
        <authorList>
            <person name="Bowman J.P."/>
        </authorList>
    </citation>
    <scope>NUCLEOTIDE SEQUENCE [LARGE SCALE GENOMIC DNA]</scope>
    <source>
        <strain evidence="2 3">IC158</strain>
    </source>
</reference>
<protein>
    <submittedName>
        <fullName evidence="2">DinB family protein</fullName>
    </submittedName>
</protein>
<dbReference type="RefSeq" id="WP_129018154.1">
    <property type="nucleotide sequence ID" value="NZ_SDDZ01000009.1"/>
</dbReference>
<dbReference type="EMBL" id="SDDZ01000009">
    <property type="protein sequence ID" value="RXJ45952.1"/>
    <property type="molecule type" value="Genomic_DNA"/>
</dbReference>
<proteinExistence type="predicted"/>
<evidence type="ECO:0000259" key="1">
    <source>
        <dbReference type="Pfam" id="PF12867"/>
    </source>
</evidence>
<comment type="caution">
    <text evidence="2">The sequence shown here is derived from an EMBL/GenBank/DDBJ whole genome shotgun (WGS) entry which is preliminary data.</text>
</comment>
<accession>A0A4Q0XDC7</accession>
<dbReference type="InterPro" id="IPR024775">
    <property type="entry name" value="DinB-like"/>
</dbReference>
<organism evidence="2 3">
    <name type="scientific">Gelidibacter gilvus</name>
    <dbReference type="NCBI Taxonomy" id="59602"/>
    <lineage>
        <taxon>Bacteria</taxon>
        <taxon>Pseudomonadati</taxon>
        <taxon>Bacteroidota</taxon>
        <taxon>Flavobacteriia</taxon>
        <taxon>Flavobacteriales</taxon>
        <taxon>Flavobacteriaceae</taxon>
        <taxon>Gelidibacter</taxon>
    </lineage>
</organism>
<dbReference type="InterPro" id="IPR034660">
    <property type="entry name" value="DinB/YfiT-like"/>
</dbReference>
<dbReference type="Gene3D" id="1.20.120.450">
    <property type="entry name" value="dinb family like domain"/>
    <property type="match status" value="1"/>
</dbReference>
<dbReference type="SUPFAM" id="SSF109854">
    <property type="entry name" value="DinB/YfiT-like putative metalloenzymes"/>
    <property type="match status" value="1"/>
</dbReference>
<sequence>MTKRDIGSDEYNSYYQPYIDKTGDGNVFDSLRNNSEIIIQFFKTIKKEKLDYRYAEDKWTIREILLHLIDTERVFAYRAMCIARKDMTELPGFDQDAFVVHSQANERSVESLLSEYRNVRMATVSLFDSFDLKSLEQIGVANGSDLSVRAIVFIIIGHENHHLEVIKERYL</sequence>
<evidence type="ECO:0000313" key="2">
    <source>
        <dbReference type="EMBL" id="RXJ45952.1"/>
    </source>
</evidence>
<dbReference type="OrthoDB" id="9793216at2"/>
<dbReference type="Proteomes" id="UP000289792">
    <property type="component" value="Unassembled WGS sequence"/>
</dbReference>
<feature type="domain" description="DinB-like" evidence="1">
    <location>
        <begin position="39"/>
        <end position="166"/>
    </location>
</feature>
<gene>
    <name evidence="2" type="ORF">ESZ48_14140</name>
</gene>
<keyword evidence="3" id="KW-1185">Reference proteome</keyword>
<dbReference type="AlphaFoldDB" id="A0A4Q0XDC7"/>
<dbReference type="Pfam" id="PF12867">
    <property type="entry name" value="DinB_2"/>
    <property type="match status" value="1"/>
</dbReference>
<evidence type="ECO:0000313" key="3">
    <source>
        <dbReference type="Proteomes" id="UP000289792"/>
    </source>
</evidence>